<gene>
    <name evidence="6 7" type="primary">rsmG</name>
    <name evidence="7" type="ORF">A1232T_01551</name>
</gene>
<evidence type="ECO:0000256" key="1">
    <source>
        <dbReference type="ARBA" id="ARBA00022490"/>
    </source>
</evidence>
<dbReference type="OrthoDB" id="9808773at2"/>
<dbReference type="STRING" id="1945521.A1232T_01551"/>
<evidence type="ECO:0000256" key="3">
    <source>
        <dbReference type="ARBA" id="ARBA00022603"/>
    </source>
</evidence>
<dbReference type="SUPFAM" id="SSF53335">
    <property type="entry name" value="S-adenosyl-L-methionine-dependent methyltransferases"/>
    <property type="match status" value="1"/>
</dbReference>
<evidence type="ECO:0000256" key="2">
    <source>
        <dbReference type="ARBA" id="ARBA00022552"/>
    </source>
</evidence>
<comment type="similarity">
    <text evidence="6">Belongs to the methyltransferase superfamily. RNA methyltransferase RsmG family.</text>
</comment>
<evidence type="ECO:0000313" key="8">
    <source>
        <dbReference type="Proteomes" id="UP000188357"/>
    </source>
</evidence>
<evidence type="ECO:0000256" key="5">
    <source>
        <dbReference type="ARBA" id="ARBA00022691"/>
    </source>
</evidence>
<dbReference type="GO" id="GO:0070043">
    <property type="term" value="F:rRNA (guanine-N7-)-methyltransferase activity"/>
    <property type="evidence" value="ECO:0007669"/>
    <property type="project" value="UniProtKB-UniRule"/>
</dbReference>
<comment type="function">
    <text evidence="6">Specifically methylates the N7 position of guanine in position 527 of 16S rRNA.</text>
</comment>
<evidence type="ECO:0000313" key="7">
    <source>
        <dbReference type="EMBL" id="SJM72115.1"/>
    </source>
</evidence>
<comment type="caution">
    <text evidence="6">Lacks conserved residue(s) required for the propagation of feature annotation.</text>
</comment>
<dbReference type="Proteomes" id="UP000188357">
    <property type="component" value="Unassembled WGS sequence"/>
</dbReference>
<comment type="catalytic activity">
    <reaction evidence="6">
        <text>guanosine(527) in 16S rRNA + S-adenosyl-L-methionine = N(7)-methylguanosine(527) in 16S rRNA + S-adenosyl-L-homocysteine</text>
        <dbReference type="Rhea" id="RHEA:42732"/>
        <dbReference type="Rhea" id="RHEA-COMP:10209"/>
        <dbReference type="Rhea" id="RHEA-COMP:10210"/>
        <dbReference type="ChEBI" id="CHEBI:57856"/>
        <dbReference type="ChEBI" id="CHEBI:59789"/>
        <dbReference type="ChEBI" id="CHEBI:74269"/>
        <dbReference type="ChEBI" id="CHEBI:74480"/>
        <dbReference type="EC" id="2.1.1.170"/>
    </reaction>
</comment>
<keyword evidence="5 6" id="KW-0949">S-adenosyl-L-methionine</keyword>
<evidence type="ECO:0000256" key="4">
    <source>
        <dbReference type="ARBA" id="ARBA00022679"/>
    </source>
</evidence>
<proteinExistence type="inferred from homology"/>
<dbReference type="AlphaFoldDB" id="A0A1R4GVK9"/>
<feature type="binding site" evidence="6">
    <location>
        <begin position="140"/>
        <end position="141"/>
    </location>
    <ligand>
        <name>S-adenosyl-L-methionine</name>
        <dbReference type="ChEBI" id="CHEBI:59789"/>
    </ligand>
</feature>
<keyword evidence="1 6" id="KW-0963">Cytoplasm</keyword>
<comment type="subcellular location">
    <subcellularLocation>
        <location evidence="6">Cytoplasm</location>
    </subcellularLocation>
</comment>
<dbReference type="GO" id="GO:0005829">
    <property type="term" value="C:cytosol"/>
    <property type="evidence" value="ECO:0007669"/>
    <property type="project" value="TreeGrafter"/>
</dbReference>
<reference evidence="7 8" key="1">
    <citation type="submission" date="2017-02" db="EMBL/GenBank/DDBJ databases">
        <authorList>
            <person name="Peterson S.W."/>
        </authorList>
    </citation>
    <scope>NUCLEOTIDE SEQUENCE [LARGE SCALE GENOMIC DNA]</scope>
    <source>
        <strain evidence="7">Psychrobacter_piechaudii</strain>
    </source>
</reference>
<dbReference type="PANTHER" id="PTHR31760:SF0">
    <property type="entry name" value="S-ADENOSYL-L-METHIONINE-DEPENDENT METHYLTRANSFERASES SUPERFAMILY PROTEIN"/>
    <property type="match status" value="1"/>
</dbReference>
<dbReference type="RefSeq" id="WP_077451283.1">
    <property type="nucleotide sequence ID" value="NZ_FUGE01000150.1"/>
</dbReference>
<dbReference type="InterPro" id="IPR029063">
    <property type="entry name" value="SAM-dependent_MTases_sf"/>
</dbReference>
<sequence>MMNTNEFQVISNQYKELDKLLLDSIEQLKLEISAEQRGKLMLYLDKLLFWNKAYNLTAIKQPKEALIKHIIDCLAILPHLKSGKLLDIGTGAGLPGVVIAICQPEREVTVLDSNQKKIRFIRQSVSELKLTNVTPVASRIENFVPQEHEKFAVITSRAFASLTDFVEAAEPRLAQEGWLQAMKGLIPEPEDMNALVDEWQIEHIALDVPHLHETRHLTELVKKSI</sequence>
<feature type="binding site" evidence="6">
    <location>
        <position position="89"/>
    </location>
    <ligand>
        <name>S-adenosyl-L-methionine</name>
        <dbReference type="ChEBI" id="CHEBI:59789"/>
    </ligand>
</feature>
<dbReference type="Gene3D" id="3.40.50.150">
    <property type="entry name" value="Vaccinia Virus protein VP39"/>
    <property type="match status" value="1"/>
</dbReference>
<dbReference type="EMBL" id="FUGE01000150">
    <property type="protein sequence ID" value="SJM72115.1"/>
    <property type="molecule type" value="Genomic_DNA"/>
</dbReference>
<feature type="binding site" evidence="6">
    <location>
        <position position="94"/>
    </location>
    <ligand>
        <name>S-adenosyl-L-methionine</name>
        <dbReference type="ChEBI" id="CHEBI:59789"/>
    </ligand>
</feature>
<dbReference type="PIRSF" id="PIRSF003078">
    <property type="entry name" value="GidB"/>
    <property type="match status" value="1"/>
</dbReference>
<dbReference type="InterPro" id="IPR003682">
    <property type="entry name" value="rRNA_ssu_MeTfrase_G"/>
</dbReference>
<name>A0A1R4GVK9_9GAMM</name>
<dbReference type="CDD" id="cd02440">
    <property type="entry name" value="AdoMet_MTases"/>
    <property type="match status" value="1"/>
</dbReference>
<keyword evidence="2 6" id="KW-0698">rRNA processing</keyword>
<organism evidence="7 8">
    <name type="scientific">Psychrobacter piechaudii</name>
    <dbReference type="NCBI Taxonomy" id="1945521"/>
    <lineage>
        <taxon>Bacteria</taxon>
        <taxon>Pseudomonadati</taxon>
        <taxon>Pseudomonadota</taxon>
        <taxon>Gammaproteobacteria</taxon>
        <taxon>Moraxellales</taxon>
        <taxon>Moraxellaceae</taxon>
        <taxon>Psychrobacter</taxon>
    </lineage>
</organism>
<dbReference type="EC" id="2.1.1.170" evidence="6"/>
<accession>A0A1R4GVK9</accession>
<protein>
    <recommendedName>
        <fullName evidence="6">Ribosomal RNA small subunit methyltransferase G</fullName>
        <ecNumber evidence="6">2.1.1.170</ecNumber>
    </recommendedName>
    <alternativeName>
        <fullName evidence="6">16S rRNA 7-methylguanosine methyltransferase</fullName>
        <shortName evidence="6">16S rRNA m7G methyltransferase</shortName>
    </alternativeName>
</protein>
<keyword evidence="8" id="KW-1185">Reference proteome</keyword>
<keyword evidence="4 6" id="KW-0808">Transferase</keyword>
<dbReference type="Pfam" id="PF02527">
    <property type="entry name" value="GidB"/>
    <property type="match status" value="1"/>
</dbReference>
<dbReference type="PANTHER" id="PTHR31760">
    <property type="entry name" value="S-ADENOSYL-L-METHIONINE-DEPENDENT METHYLTRANSFERASES SUPERFAMILY PROTEIN"/>
    <property type="match status" value="1"/>
</dbReference>
<dbReference type="HAMAP" id="MF_00074">
    <property type="entry name" value="16SrRNA_methyltr_G"/>
    <property type="match status" value="1"/>
</dbReference>
<dbReference type="NCBIfam" id="TIGR00138">
    <property type="entry name" value="rsmG_gidB"/>
    <property type="match status" value="1"/>
</dbReference>
<feature type="binding site" evidence="6">
    <location>
        <position position="157"/>
    </location>
    <ligand>
        <name>S-adenosyl-L-methionine</name>
        <dbReference type="ChEBI" id="CHEBI:59789"/>
    </ligand>
</feature>
<evidence type="ECO:0000256" key="6">
    <source>
        <dbReference type="HAMAP-Rule" id="MF_00074"/>
    </source>
</evidence>
<keyword evidence="3 6" id="KW-0489">Methyltransferase</keyword>